<evidence type="ECO:0000313" key="2">
    <source>
        <dbReference type="EMBL" id="KAA1257121.1"/>
    </source>
</evidence>
<reference evidence="2 3" key="1">
    <citation type="submission" date="2019-08" db="EMBL/GenBank/DDBJ databases">
        <title>Deep-cultivation of Planctomycetes and their phenomic and genomic characterization uncovers novel biology.</title>
        <authorList>
            <person name="Wiegand S."/>
            <person name="Jogler M."/>
            <person name="Boedeker C."/>
            <person name="Pinto D."/>
            <person name="Vollmers J."/>
            <person name="Rivas-Marin E."/>
            <person name="Kohn T."/>
            <person name="Peeters S.H."/>
            <person name="Heuer A."/>
            <person name="Rast P."/>
            <person name="Oberbeckmann S."/>
            <person name="Bunk B."/>
            <person name="Jeske O."/>
            <person name="Meyerdierks A."/>
            <person name="Storesund J.E."/>
            <person name="Kallscheuer N."/>
            <person name="Luecker S."/>
            <person name="Lage O.M."/>
            <person name="Pohl T."/>
            <person name="Merkel B.J."/>
            <person name="Hornburger P."/>
            <person name="Mueller R.-W."/>
            <person name="Bruemmer F."/>
            <person name="Labrenz M."/>
            <person name="Spormann A.M."/>
            <person name="Op Den Camp H."/>
            <person name="Overmann J."/>
            <person name="Amann R."/>
            <person name="Jetten M.S.M."/>
            <person name="Mascher T."/>
            <person name="Medema M.H."/>
            <person name="Devos D.P."/>
            <person name="Kaster A.-K."/>
            <person name="Ovreas L."/>
            <person name="Rohde M."/>
            <person name="Galperin M.Y."/>
            <person name="Jogler C."/>
        </authorList>
    </citation>
    <scope>NUCLEOTIDE SEQUENCE [LARGE SCALE GENOMIC DNA]</scope>
    <source>
        <strain evidence="2 3">LF1</strain>
    </source>
</reference>
<dbReference type="AlphaFoldDB" id="A0A5B1CA73"/>
<gene>
    <name evidence="2" type="ORF">LF1_55210</name>
</gene>
<evidence type="ECO:0000256" key="1">
    <source>
        <dbReference type="SAM" id="MobiDB-lite"/>
    </source>
</evidence>
<protein>
    <submittedName>
        <fullName evidence="2">Uncharacterized protein</fullName>
    </submittedName>
</protein>
<feature type="region of interest" description="Disordered" evidence="1">
    <location>
        <begin position="87"/>
        <end position="112"/>
    </location>
</feature>
<sequence>MPRRAVGTWMLAERWGQSGVGRALVVPRRARGRQHVSAAQSDNDRDHRVGREKVTIRRRPQVPLRCIPWLSVGMSRVSTGTGLGYEDTLSGKETSQNHGCNRAGGGGAKATDPMKRWHWSVGRDVPANEPHNWHQNREKYQNVGKAVKRINPIPSNP</sequence>
<feature type="region of interest" description="Disordered" evidence="1">
    <location>
        <begin position="31"/>
        <end position="50"/>
    </location>
</feature>
<accession>A0A5B1CA73</accession>
<organism evidence="2 3">
    <name type="scientific">Rubripirellula obstinata</name>
    <dbReference type="NCBI Taxonomy" id="406547"/>
    <lineage>
        <taxon>Bacteria</taxon>
        <taxon>Pseudomonadati</taxon>
        <taxon>Planctomycetota</taxon>
        <taxon>Planctomycetia</taxon>
        <taxon>Pirellulales</taxon>
        <taxon>Pirellulaceae</taxon>
        <taxon>Rubripirellula</taxon>
    </lineage>
</organism>
<comment type="caution">
    <text evidence="2">The sequence shown here is derived from an EMBL/GenBank/DDBJ whole genome shotgun (WGS) entry which is preliminary data.</text>
</comment>
<name>A0A5B1CA73_9BACT</name>
<evidence type="ECO:0000313" key="3">
    <source>
        <dbReference type="Proteomes" id="UP000322699"/>
    </source>
</evidence>
<proteinExistence type="predicted"/>
<keyword evidence="3" id="KW-1185">Reference proteome</keyword>
<dbReference type="Proteomes" id="UP000322699">
    <property type="component" value="Unassembled WGS sequence"/>
</dbReference>
<dbReference type="EMBL" id="VRLW01000004">
    <property type="protein sequence ID" value="KAA1257121.1"/>
    <property type="molecule type" value="Genomic_DNA"/>
</dbReference>